<dbReference type="EMBL" id="VJWA01000001">
    <property type="protein sequence ID" value="TRW18479.1"/>
    <property type="molecule type" value="Genomic_DNA"/>
</dbReference>
<sequence length="219" mass="22348">MPRRLLAEGLGAALLFATVIGSGIMAERLADGNDAVALLGNTLATAAMLVVLITILGPVSGAHMNPAVSLVATLRGELKPLDALAYTAAQLGGGLLGVVTAHVMFDLPALMIGVKERTGAGQWLGEGVATFALVLTILGTVRHRPAWVPVTVAAAITAGYWFTSSTSFANPAITLARALTDSFAGIRPVDAPGFIAAQLAGALLAALVARGLFAENDRR</sequence>
<organism evidence="8 9">
    <name type="scientific">Glacieibacterium frigidum</name>
    <dbReference type="NCBI Taxonomy" id="2593303"/>
    <lineage>
        <taxon>Bacteria</taxon>
        <taxon>Pseudomonadati</taxon>
        <taxon>Pseudomonadota</taxon>
        <taxon>Alphaproteobacteria</taxon>
        <taxon>Sphingomonadales</taxon>
        <taxon>Sphingosinicellaceae</taxon>
        <taxon>Glacieibacterium</taxon>
    </lineage>
</organism>
<dbReference type="SUPFAM" id="SSF81338">
    <property type="entry name" value="Aquaporin-like"/>
    <property type="match status" value="1"/>
</dbReference>
<keyword evidence="9" id="KW-1185">Reference proteome</keyword>
<dbReference type="InterPro" id="IPR000425">
    <property type="entry name" value="MIP"/>
</dbReference>
<evidence type="ECO:0000256" key="1">
    <source>
        <dbReference type="ARBA" id="ARBA00004141"/>
    </source>
</evidence>
<keyword evidence="3 6" id="KW-0812">Transmembrane</keyword>
<comment type="caution">
    <text evidence="8">The sequence shown here is derived from an EMBL/GenBank/DDBJ whole genome shotgun (WGS) entry which is preliminary data.</text>
</comment>
<dbReference type="GO" id="GO:0015250">
    <property type="term" value="F:water channel activity"/>
    <property type="evidence" value="ECO:0007669"/>
    <property type="project" value="TreeGrafter"/>
</dbReference>
<feature type="transmembrane region" description="Helical" evidence="7">
    <location>
        <begin position="120"/>
        <end position="139"/>
    </location>
</feature>
<keyword evidence="6" id="KW-0813">Transport</keyword>
<evidence type="ECO:0000313" key="9">
    <source>
        <dbReference type="Proteomes" id="UP000317894"/>
    </source>
</evidence>
<reference evidence="8 9" key="1">
    <citation type="submission" date="2019-07" db="EMBL/GenBank/DDBJ databases">
        <title>Novel species isolated from glacier.</title>
        <authorList>
            <person name="Liu Q."/>
            <person name="Xin Y.-H."/>
        </authorList>
    </citation>
    <scope>NUCLEOTIDE SEQUENCE [LARGE SCALE GENOMIC DNA]</scope>
    <source>
        <strain evidence="8 9">LB1R16</strain>
    </source>
</reference>
<dbReference type="Pfam" id="PF00230">
    <property type="entry name" value="MIP"/>
    <property type="match status" value="1"/>
</dbReference>
<evidence type="ECO:0000256" key="2">
    <source>
        <dbReference type="ARBA" id="ARBA00006175"/>
    </source>
</evidence>
<feature type="transmembrane region" description="Helical" evidence="7">
    <location>
        <begin position="193"/>
        <end position="213"/>
    </location>
</feature>
<keyword evidence="4 7" id="KW-1133">Transmembrane helix</keyword>
<dbReference type="GO" id="GO:0005886">
    <property type="term" value="C:plasma membrane"/>
    <property type="evidence" value="ECO:0007669"/>
    <property type="project" value="TreeGrafter"/>
</dbReference>
<dbReference type="PANTHER" id="PTHR19139:SF199">
    <property type="entry name" value="MIP17260P"/>
    <property type="match status" value="1"/>
</dbReference>
<comment type="subcellular location">
    <subcellularLocation>
        <location evidence="1">Membrane</location>
        <topology evidence="1">Multi-pass membrane protein</topology>
    </subcellularLocation>
</comment>
<dbReference type="RefSeq" id="WP_144237169.1">
    <property type="nucleotide sequence ID" value="NZ_VJWA01000001.1"/>
</dbReference>
<dbReference type="InterPro" id="IPR023271">
    <property type="entry name" value="Aquaporin-like"/>
</dbReference>
<dbReference type="AlphaFoldDB" id="A0A552UJQ8"/>
<name>A0A552UJQ8_9SPHN</name>
<evidence type="ECO:0000256" key="7">
    <source>
        <dbReference type="SAM" id="Phobius"/>
    </source>
</evidence>
<dbReference type="Proteomes" id="UP000317894">
    <property type="component" value="Unassembled WGS sequence"/>
</dbReference>
<dbReference type="OrthoDB" id="9807293at2"/>
<evidence type="ECO:0000256" key="6">
    <source>
        <dbReference type="RuleBase" id="RU000477"/>
    </source>
</evidence>
<feature type="transmembrane region" description="Helical" evidence="7">
    <location>
        <begin position="42"/>
        <end position="62"/>
    </location>
</feature>
<keyword evidence="5 7" id="KW-0472">Membrane</keyword>
<proteinExistence type="inferred from homology"/>
<dbReference type="Gene3D" id="1.20.1080.10">
    <property type="entry name" value="Glycerol uptake facilitator protein"/>
    <property type="match status" value="1"/>
</dbReference>
<dbReference type="PRINTS" id="PR00783">
    <property type="entry name" value="MINTRINSICP"/>
</dbReference>
<evidence type="ECO:0000256" key="4">
    <source>
        <dbReference type="ARBA" id="ARBA00022989"/>
    </source>
</evidence>
<gene>
    <name evidence="8" type="ORF">FMM06_09125</name>
</gene>
<accession>A0A552UJQ8</accession>
<dbReference type="InterPro" id="IPR034294">
    <property type="entry name" value="Aquaporin_transptr"/>
</dbReference>
<evidence type="ECO:0000256" key="3">
    <source>
        <dbReference type="ARBA" id="ARBA00022692"/>
    </source>
</evidence>
<dbReference type="PANTHER" id="PTHR19139">
    <property type="entry name" value="AQUAPORIN TRANSPORTER"/>
    <property type="match status" value="1"/>
</dbReference>
<evidence type="ECO:0000256" key="5">
    <source>
        <dbReference type="ARBA" id="ARBA00023136"/>
    </source>
</evidence>
<comment type="similarity">
    <text evidence="2 6">Belongs to the MIP/aquaporin (TC 1.A.8) family.</text>
</comment>
<feature type="transmembrane region" description="Helical" evidence="7">
    <location>
        <begin position="83"/>
        <end position="105"/>
    </location>
</feature>
<evidence type="ECO:0000313" key="8">
    <source>
        <dbReference type="EMBL" id="TRW18479.1"/>
    </source>
</evidence>
<protein>
    <submittedName>
        <fullName evidence="8">Aquaporin family protein</fullName>
    </submittedName>
</protein>
<feature type="transmembrane region" description="Helical" evidence="7">
    <location>
        <begin position="146"/>
        <end position="163"/>
    </location>
</feature>